<dbReference type="PROSITE" id="PS52045">
    <property type="entry name" value="NEPROSIN_PEP_CD"/>
    <property type="match status" value="1"/>
</dbReference>
<dbReference type="EMBL" id="KK784877">
    <property type="protein sequence ID" value="KDO79988.1"/>
    <property type="molecule type" value="Genomic_DNA"/>
</dbReference>
<dbReference type="Proteomes" id="UP000027120">
    <property type="component" value="Unassembled WGS sequence"/>
</dbReference>
<dbReference type="PANTHER" id="PTHR31589:SF111">
    <property type="entry name" value="NEPROSIN DOMAIN-CONTAINING PROTEIN"/>
    <property type="match status" value="1"/>
</dbReference>
<sequence>MEYILGCKGFIILLGVTFVISYEFAKGEIISGQKSSYIGRKVNHLNSNGNVVKSIQSEDGDIIDCVCIYKQPAFDHPALKDHIIQMTPTYDPNGKTVTTGSADTETSTTVMASQIWRKNGSCPEGTIPVRRIHNSNSFEGYGRKQPSFYHRVKQLNDIKQPNLQQPNHSKAILLTVGYMFSGAKGDIKVWNPFVESDDEYSTSRVSLQSGPYYDFESIESGWAVNPRVYGDRKTRLFVYWTADASKTTGCFDVTCPGFVQVSNEIALGAAIYPISNPNGLPYQITIYLFKDPDTGNWWMQYGEKINVGYWPPKLFSLLPSGAESAEWGGEVYSSKLENPPHTATAMGNGHFPDYISGNSGSVKRIRILDNSRTLKFPEWVYSYTDQYNCYGVDYVGDYIVDPEFYFGGPGRNHLCP</sequence>
<dbReference type="InterPro" id="IPR004314">
    <property type="entry name" value="Neprosin"/>
</dbReference>
<proteinExistence type="predicted"/>
<evidence type="ECO:0000313" key="2">
    <source>
        <dbReference type="EMBL" id="KDO79988.1"/>
    </source>
</evidence>
<name>A0A067GJT1_CITSI</name>
<dbReference type="eggNOG" id="ENOG502QVSF">
    <property type="taxonomic scope" value="Eukaryota"/>
</dbReference>
<dbReference type="Gene3D" id="3.90.1320.10">
    <property type="entry name" value="Outer-capsid protein sigma 3, large lobe"/>
    <property type="match status" value="1"/>
</dbReference>
<dbReference type="InterPro" id="IPR025521">
    <property type="entry name" value="Neprosin_propep"/>
</dbReference>
<dbReference type="PANTHER" id="PTHR31589">
    <property type="entry name" value="PROTEIN, PUTATIVE (DUF239)-RELATED-RELATED"/>
    <property type="match status" value="1"/>
</dbReference>
<evidence type="ECO:0000259" key="1">
    <source>
        <dbReference type="PROSITE" id="PS52045"/>
    </source>
</evidence>
<reference evidence="2 3" key="1">
    <citation type="submission" date="2014-04" db="EMBL/GenBank/DDBJ databases">
        <authorList>
            <consortium name="International Citrus Genome Consortium"/>
            <person name="Gmitter F."/>
            <person name="Chen C."/>
            <person name="Farmerie W."/>
            <person name="Harkins T."/>
            <person name="Desany B."/>
            <person name="Mohiuddin M."/>
            <person name="Kodira C."/>
            <person name="Borodovsky M."/>
            <person name="Lomsadze A."/>
            <person name="Burns P."/>
            <person name="Jenkins J."/>
            <person name="Prochnik S."/>
            <person name="Shu S."/>
            <person name="Chapman J."/>
            <person name="Pitluck S."/>
            <person name="Schmutz J."/>
            <person name="Rokhsar D."/>
        </authorList>
    </citation>
    <scope>NUCLEOTIDE SEQUENCE</scope>
</reference>
<gene>
    <name evidence="2" type="ORF">CISIN_1g040197mg</name>
</gene>
<protein>
    <recommendedName>
        <fullName evidence="1">Neprosin PEP catalytic domain-containing protein</fullName>
    </recommendedName>
</protein>
<dbReference type="STRING" id="2711.A0A067GJT1"/>
<keyword evidence="3" id="KW-1185">Reference proteome</keyword>
<dbReference type="Pfam" id="PF03080">
    <property type="entry name" value="Neprosin"/>
    <property type="match status" value="1"/>
</dbReference>
<accession>A0A067GJT1</accession>
<feature type="domain" description="Neprosin PEP catalytic" evidence="1">
    <location>
        <begin position="162"/>
        <end position="416"/>
    </location>
</feature>
<dbReference type="PaxDb" id="2711-XP_006476122.1"/>
<dbReference type="SMR" id="A0A067GJT1"/>
<organism evidence="2 3">
    <name type="scientific">Citrus sinensis</name>
    <name type="common">Sweet orange</name>
    <name type="synonym">Citrus aurantium var. sinensis</name>
    <dbReference type="NCBI Taxonomy" id="2711"/>
    <lineage>
        <taxon>Eukaryota</taxon>
        <taxon>Viridiplantae</taxon>
        <taxon>Streptophyta</taxon>
        <taxon>Embryophyta</taxon>
        <taxon>Tracheophyta</taxon>
        <taxon>Spermatophyta</taxon>
        <taxon>Magnoliopsida</taxon>
        <taxon>eudicotyledons</taxon>
        <taxon>Gunneridae</taxon>
        <taxon>Pentapetalae</taxon>
        <taxon>rosids</taxon>
        <taxon>malvids</taxon>
        <taxon>Sapindales</taxon>
        <taxon>Rutaceae</taxon>
        <taxon>Aurantioideae</taxon>
        <taxon>Citrus</taxon>
    </lineage>
</organism>
<dbReference type="AlphaFoldDB" id="A0A067GJT1"/>
<evidence type="ECO:0000313" key="3">
    <source>
        <dbReference type="Proteomes" id="UP000027120"/>
    </source>
</evidence>
<dbReference type="Pfam" id="PF14365">
    <property type="entry name" value="Neprosin_AP"/>
    <property type="match status" value="1"/>
</dbReference>
<dbReference type="InterPro" id="IPR053168">
    <property type="entry name" value="Glutamic_endopeptidase"/>
</dbReference>